<accession>A0A5C6FG27</accession>
<evidence type="ECO:0000256" key="1">
    <source>
        <dbReference type="SAM" id="Phobius"/>
    </source>
</evidence>
<dbReference type="Proteomes" id="UP000318288">
    <property type="component" value="Unassembled WGS sequence"/>
</dbReference>
<evidence type="ECO:0000313" key="2">
    <source>
        <dbReference type="EMBL" id="TWU58551.1"/>
    </source>
</evidence>
<organism evidence="2 3">
    <name type="scientific">Rubripirellula tenax</name>
    <dbReference type="NCBI Taxonomy" id="2528015"/>
    <lineage>
        <taxon>Bacteria</taxon>
        <taxon>Pseudomonadati</taxon>
        <taxon>Planctomycetota</taxon>
        <taxon>Planctomycetia</taxon>
        <taxon>Pirellulales</taxon>
        <taxon>Pirellulaceae</taxon>
        <taxon>Rubripirellula</taxon>
    </lineage>
</organism>
<evidence type="ECO:0000313" key="3">
    <source>
        <dbReference type="Proteomes" id="UP000318288"/>
    </source>
</evidence>
<reference evidence="2 3" key="1">
    <citation type="submission" date="2019-02" db="EMBL/GenBank/DDBJ databases">
        <title>Deep-cultivation of Planctomycetes and their phenomic and genomic characterization uncovers novel biology.</title>
        <authorList>
            <person name="Wiegand S."/>
            <person name="Jogler M."/>
            <person name="Boedeker C."/>
            <person name="Pinto D."/>
            <person name="Vollmers J."/>
            <person name="Rivas-Marin E."/>
            <person name="Kohn T."/>
            <person name="Peeters S.H."/>
            <person name="Heuer A."/>
            <person name="Rast P."/>
            <person name="Oberbeckmann S."/>
            <person name="Bunk B."/>
            <person name="Jeske O."/>
            <person name="Meyerdierks A."/>
            <person name="Storesund J.E."/>
            <person name="Kallscheuer N."/>
            <person name="Luecker S."/>
            <person name="Lage O.M."/>
            <person name="Pohl T."/>
            <person name="Merkel B.J."/>
            <person name="Hornburger P."/>
            <person name="Mueller R.-W."/>
            <person name="Bruemmer F."/>
            <person name="Labrenz M."/>
            <person name="Spormann A.M."/>
            <person name="Op Den Camp H."/>
            <person name="Overmann J."/>
            <person name="Amann R."/>
            <person name="Jetten M.S.M."/>
            <person name="Mascher T."/>
            <person name="Medema M.H."/>
            <person name="Devos D.P."/>
            <person name="Kaster A.-K."/>
            <person name="Ovreas L."/>
            <person name="Rohde M."/>
            <person name="Galperin M.Y."/>
            <person name="Jogler C."/>
        </authorList>
    </citation>
    <scope>NUCLEOTIDE SEQUENCE [LARGE SCALE GENOMIC DNA]</scope>
    <source>
        <strain evidence="2 3">Poly51</strain>
    </source>
</reference>
<keyword evidence="1" id="KW-0812">Transmembrane</keyword>
<name>A0A5C6FG27_9BACT</name>
<sequence length="102" mass="11493">MKTMNDEKLNAIRGGALQSMARNERWFKILLGFCTVAEVVGLAVVFWIIDWGNSTHQLIFAATMLVWVNLALWVYALAVRNRVGEQRILRAIDVIASATDET</sequence>
<keyword evidence="1" id="KW-1133">Transmembrane helix</keyword>
<dbReference type="EMBL" id="SJPW01000002">
    <property type="protein sequence ID" value="TWU58551.1"/>
    <property type="molecule type" value="Genomic_DNA"/>
</dbReference>
<protein>
    <submittedName>
        <fullName evidence="2">Uncharacterized protein</fullName>
    </submittedName>
</protein>
<keyword evidence="3" id="KW-1185">Reference proteome</keyword>
<dbReference type="AlphaFoldDB" id="A0A5C6FG27"/>
<feature type="transmembrane region" description="Helical" evidence="1">
    <location>
        <begin position="55"/>
        <end position="78"/>
    </location>
</feature>
<comment type="caution">
    <text evidence="2">The sequence shown here is derived from an EMBL/GenBank/DDBJ whole genome shotgun (WGS) entry which is preliminary data.</text>
</comment>
<feature type="transmembrane region" description="Helical" evidence="1">
    <location>
        <begin position="29"/>
        <end position="49"/>
    </location>
</feature>
<gene>
    <name evidence="2" type="ORF">Poly51_13300</name>
</gene>
<keyword evidence="1" id="KW-0472">Membrane</keyword>
<proteinExistence type="predicted"/>